<sequence length="179" mass="19428">MKHKYGSHGTVSVVGIDLSLNQLAGEIPDEITSLSMALNLNLSWNHLSGKIPESIGSMKSLESLDLSRNNLSGEVPPSLSDLTYLSYLDLSCNNLTGMVPSSRQLDTLYTENPSMYYGNNDLCGPPLQRTCSVNNAPGRRNQQAESKMGSDLAFFYYGLGSGSVVGLWVVLFALLFKKA</sequence>
<comment type="caution">
    <text evidence="12">The sequence shown here is derived from an EMBL/GenBank/DDBJ whole genome shotgun (WGS) entry which is preliminary data.</text>
</comment>
<keyword evidence="8 11" id="KW-1133">Transmembrane helix</keyword>
<protein>
    <submittedName>
        <fullName evidence="12">Uncharacterized protein</fullName>
    </submittedName>
</protein>
<dbReference type="InterPro" id="IPR032675">
    <property type="entry name" value="LRR_dom_sf"/>
</dbReference>
<dbReference type="Proteomes" id="UP000275267">
    <property type="component" value="Unassembled WGS sequence"/>
</dbReference>
<dbReference type="STRING" id="4540.A0A3L6P9F3"/>
<evidence type="ECO:0000256" key="9">
    <source>
        <dbReference type="ARBA" id="ARBA00023136"/>
    </source>
</evidence>
<dbReference type="FunFam" id="3.80.10.10:FF:000111">
    <property type="entry name" value="LRR receptor-like serine/threonine-protein kinase ERECTA"/>
    <property type="match status" value="1"/>
</dbReference>
<comment type="similarity">
    <text evidence="2">Belongs to the RLP family.</text>
</comment>
<evidence type="ECO:0000256" key="2">
    <source>
        <dbReference type="ARBA" id="ARBA00009592"/>
    </source>
</evidence>
<name>A0A3L6P9F3_PANMI</name>
<dbReference type="SUPFAM" id="SSF52058">
    <property type="entry name" value="L domain-like"/>
    <property type="match status" value="1"/>
</dbReference>
<evidence type="ECO:0000256" key="8">
    <source>
        <dbReference type="ARBA" id="ARBA00022989"/>
    </source>
</evidence>
<dbReference type="Gene3D" id="3.80.10.10">
    <property type="entry name" value="Ribonuclease Inhibitor"/>
    <property type="match status" value="1"/>
</dbReference>
<gene>
    <name evidence="12" type="ORF">C2845_PMPSC055795</name>
</gene>
<keyword evidence="3" id="KW-0433">Leucine-rich repeat</keyword>
<dbReference type="Pfam" id="PF13855">
    <property type="entry name" value="LRR_8"/>
    <property type="match status" value="1"/>
</dbReference>
<dbReference type="GO" id="GO:0009742">
    <property type="term" value="P:brassinosteroid mediated signaling pathway"/>
    <property type="evidence" value="ECO:0007669"/>
    <property type="project" value="UniProtKB-KW"/>
</dbReference>
<keyword evidence="10" id="KW-0325">Glycoprotein</keyword>
<dbReference type="GO" id="GO:0016020">
    <property type="term" value="C:membrane"/>
    <property type="evidence" value="ECO:0007669"/>
    <property type="project" value="UniProtKB-SubCell"/>
</dbReference>
<comment type="subcellular location">
    <subcellularLocation>
        <location evidence="1">Membrane</location>
        <topology evidence="1">Single-pass type I membrane protein</topology>
    </subcellularLocation>
</comment>
<evidence type="ECO:0000256" key="4">
    <source>
        <dbReference type="ARBA" id="ARBA00022626"/>
    </source>
</evidence>
<dbReference type="EMBL" id="PQIB02000717">
    <property type="protein sequence ID" value="RLM48849.1"/>
    <property type="molecule type" value="Genomic_DNA"/>
</dbReference>
<evidence type="ECO:0000256" key="1">
    <source>
        <dbReference type="ARBA" id="ARBA00004479"/>
    </source>
</evidence>
<evidence type="ECO:0000256" key="3">
    <source>
        <dbReference type="ARBA" id="ARBA00022614"/>
    </source>
</evidence>
<dbReference type="PANTHER" id="PTHR48063">
    <property type="entry name" value="LRR RECEPTOR-LIKE KINASE"/>
    <property type="match status" value="1"/>
</dbReference>
<evidence type="ECO:0000256" key="5">
    <source>
        <dbReference type="ARBA" id="ARBA00022692"/>
    </source>
</evidence>
<evidence type="ECO:0000256" key="10">
    <source>
        <dbReference type="ARBA" id="ARBA00023180"/>
    </source>
</evidence>
<keyword evidence="4" id="KW-1070">Brassinosteroid signaling pathway</keyword>
<keyword evidence="9 11" id="KW-0472">Membrane</keyword>
<dbReference type="InterPro" id="IPR001611">
    <property type="entry name" value="Leu-rich_rpt"/>
</dbReference>
<accession>A0A3L6P9F3</accession>
<keyword evidence="7" id="KW-0677">Repeat</keyword>
<keyword evidence="5 11" id="KW-0812">Transmembrane</keyword>
<evidence type="ECO:0000256" key="7">
    <source>
        <dbReference type="ARBA" id="ARBA00022737"/>
    </source>
</evidence>
<evidence type="ECO:0000313" key="12">
    <source>
        <dbReference type="EMBL" id="RLM48849.1"/>
    </source>
</evidence>
<evidence type="ECO:0000313" key="13">
    <source>
        <dbReference type="Proteomes" id="UP000275267"/>
    </source>
</evidence>
<keyword evidence="13" id="KW-1185">Reference proteome</keyword>
<reference evidence="13" key="1">
    <citation type="journal article" date="2019" name="Nat. Commun.">
        <title>The genome of broomcorn millet.</title>
        <authorList>
            <person name="Zou C."/>
            <person name="Miki D."/>
            <person name="Li D."/>
            <person name="Tang Q."/>
            <person name="Xiao L."/>
            <person name="Rajput S."/>
            <person name="Deng P."/>
            <person name="Jia W."/>
            <person name="Huang R."/>
            <person name="Zhang M."/>
            <person name="Sun Y."/>
            <person name="Hu J."/>
            <person name="Fu X."/>
            <person name="Schnable P.S."/>
            <person name="Li F."/>
            <person name="Zhang H."/>
            <person name="Feng B."/>
            <person name="Zhu X."/>
            <person name="Liu R."/>
            <person name="Schnable J.C."/>
            <person name="Zhu J.-K."/>
            <person name="Zhang H."/>
        </authorList>
    </citation>
    <scope>NUCLEOTIDE SEQUENCE [LARGE SCALE GENOMIC DNA]</scope>
</reference>
<dbReference type="OrthoDB" id="994806at2759"/>
<organism evidence="12 13">
    <name type="scientific">Panicum miliaceum</name>
    <name type="common">Proso millet</name>
    <name type="synonym">Broomcorn millet</name>
    <dbReference type="NCBI Taxonomy" id="4540"/>
    <lineage>
        <taxon>Eukaryota</taxon>
        <taxon>Viridiplantae</taxon>
        <taxon>Streptophyta</taxon>
        <taxon>Embryophyta</taxon>
        <taxon>Tracheophyta</taxon>
        <taxon>Spermatophyta</taxon>
        <taxon>Magnoliopsida</taxon>
        <taxon>Liliopsida</taxon>
        <taxon>Poales</taxon>
        <taxon>Poaceae</taxon>
        <taxon>PACMAD clade</taxon>
        <taxon>Panicoideae</taxon>
        <taxon>Panicodae</taxon>
        <taxon>Paniceae</taxon>
        <taxon>Panicinae</taxon>
        <taxon>Panicum</taxon>
        <taxon>Panicum sect. Panicum</taxon>
    </lineage>
</organism>
<dbReference type="AlphaFoldDB" id="A0A3L6P9F3"/>
<feature type="transmembrane region" description="Helical" evidence="11">
    <location>
        <begin position="154"/>
        <end position="176"/>
    </location>
</feature>
<evidence type="ECO:0000256" key="11">
    <source>
        <dbReference type="SAM" id="Phobius"/>
    </source>
</evidence>
<dbReference type="PANTHER" id="PTHR48063:SF55">
    <property type="entry name" value="LEUCINE-RICH REPEAT-CONTAINING N-TERMINAL PLANT-TYPE DOMAIN-CONTAINING PROTEIN"/>
    <property type="match status" value="1"/>
</dbReference>
<evidence type="ECO:0000256" key="6">
    <source>
        <dbReference type="ARBA" id="ARBA00022729"/>
    </source>
</evidence>
<proteinExistence type="inferred from homology"/>
<keyword evidence="6" id="KW-0732">Signal</keyword>
<dbReference type="InterPro" id="IPR046956">
    <property type="entry name" value="RLP23-like"/>
</dbReference>
<dbReference type="PRINTS" id="PR00019">
    <property type="entry name" value="LEURICHRPT"/>
</dbReference>